<gene>
    <name evidence="5" type="ORF">CTAYLR_005596</name>
</gene>
<dbReference type="PANTHER" id="PTHR32060:SF22">
    <property type="entry name" value="CARBOXYL-TERMINAL-PROCESSING PEPTIDASE 3, CHLOROPLASTIC"/>
    <property type="match status" value="1"/>
</dbReference>
<dbReference type="Proteomes" id="UP001230188">
    <property type="component" value="Unassembled WGS sequence"/>
</dbReference>
<dbReference type="Gene3D" id="3.30.750.44">
    <property type="match status" value="1"/>
</dbReference>
<evidence type="ECO:0000256" key="3">
    <source>
        <dbReference type="ARBA" id="ARBA00022825"/>
    </source>
</evidence>
<dbReference type="InterPro" id="IPR029045">
    <property type="entry name" value="ClpP/crotonase-like_dom_sf"/>
</dbReference>
<dbReference type="InterPro" id="IPR005151">
    <property type="entry name" value="Tail-specific_protease"/>
</dbReference>
<evidence type="ECO:0000313" key="6">
    <source>
        <dbReference type="Proteomes" id="UP001230188"/>
    </source>
</evidence>
<evidence type="ECO:0000256" key="1">
    <source>
        <dbReference type="ARBA" id="ARBA00022670"/>
    </source>
</evidence>
<keyword evidence="3" id="KW-0720">Serine protease</keyword>
<dbReference type="GO" id="GO:0006508">
    <property type="term" value="P:proteolysis"/>
    <property type="evidence" value="ECO:0007669"/>
    <property type="project" value="UniProtKB-KW"/>
</dbReference>
<dbReference type="Gene3D" id="3.90.226.10">
    <property type="entry name" value="2-enoyl-CoA Hydratase, Chain A, domain 1"/>
    <property type="match status" value="1"/>
</dbReference>
<dbReference type="AlphaFoldDB" id="A0AAD7XFZ2"/>
<comment type="caution">
    <text evidence="5">The sequence shown here is derived from an EMBL/GenBank/DDBJ whole genome shotgun (WGS) entry which is preliminary data.</text>
</comment>
<protein>
    <recommendedName>
        <fullName evidence="4">Tail specific protease domain-containing protein</fullName>
    </recommendedName>
</protein>
<accession>A0AAD7XFZ2</accession>
<dbReference type="SUPFAM" id="SSF52096">
    <property type="entry name" value="ClpP/crotonase"/>
    <property type="match status" value="1"/>
</dbReference>
<keyword evidence="6" id="KW-1185">Reference proteome</keyword>
<dbReference type="Gene3D" id="2.30.42.10">
    <property type="match status" value="1"/>
</dbReference>
<dbReference type="GO" id="GO:0004175">
    <property type="term" value="F:endopeptidase activity"/>
    <property type="evidence" value="ECO:0007669"/>
    <property type="project" value="TreeGrafter"/>
</dbReference>
<dbReference type="Pfam" id="PF03572">
    <property type="entry name" value="Peptidase_S41"/>
    <property type="match status" value="1"/>
</dbReference>
<dbReference type="SUPFAM" id="SSF50156">
    <property type="entry name" value="PDZ domain-like"/>
    <property type="match status" value="1"/>
</dbReference>
<sequence length="424" mass="45769">MLFVAVSALSTSSPPRRWLQRQLCAAALSVCLQQPFPMMASTTSAVAARTAVEEVWDLLDQYYYDGEALSRSEWKAARQRLGDEAARTETPLRRATLQALHGDRYTRLLDKRAYEEISRFDILGVGLILAPGDDEVARVVSPPIPGSSGAKADVRQDDVVESIDGVATKGRSSFDLLDVVTANDRPTVRLVLRRGDDRRTLDLARRVDVVDPVGRVDVSPDGVAYVRLREFNARAAPRLATVLADIRRRGATRLVLDLRGNPGGAFQAAVNAASLFLPPDSPAVTVLERRADQLFKTSSSPKTTTPSEGFRVELWLDSNSASASEIFAAALRDNCAAVVAGDRPSYGKGLIQAVFGLQDDAGGLVVTVAQYLTPKGNPIQGVGVKPDIPLPPTLYLAGPRKLPDKTDLDRDFASIAATCTPPPR</sequence>
<dbReference type="PANTHER" id="PTHR32060">
    <property type="entry name" value="TAIL-SPECIFIC PROTEASE"/>
    <property type="match status" value="1"/>
</dbReference>
<evidence type="ECO:0000313" key="5">
    <source>
        <dbReference type="EMBL" id="KAJ8599847.1"/>
    </source>
</evidence>
<reference evidence="5" key="1">
    <citation type="submission" date="2023-01" db="EMBL/GenBank/DDBJ databases">
        <title>Metagenome sequencing of chrysophaentin producing Chrysophaeum taylorii.</title>
        <authorList>
            <person name="Davison J."/>
            <person name="Bewley C."/>
        </authorList>
    </citation>
    <scope>NUCLEOTIDE SEQUENCE</scope>
    <source>
        <strain evidence="5">NIES-1699</strain>
    </source>
</reference>
<dbReference type="SMART" id="SM00245">
    <property type="entry name" value="TSPc"/>
    <property type="match status" value="1"/>
</dbReference>
<feature type="domain" description="Tail specific protease" evidence="4">
    <location>
        <begin position="196"/>
        <end position="391"/>
    </location>
</feature>
<dbReference type="InterPro" id="IPR036034">
    <property type="entry name" value="PDZ_sf"/>
</dbReference>
<dbReference type="CDD" id="cd07560">
    <property type="entry name" value="Peptidase_S41_CPP"/>
    <property type="match status" value="1"/>
</dbReference>
<keyword evidence="2" id="KW-0378">Hydrolase</keyword>
<proteinExistence type="predicted"/>
<name>A0AAD7XFZ2_9STRA</name>
<organism evidence="5 6">
    <name type="scientific">Chrysophaeum taylorii</name>
    <dbReference type="NCBI Taxonomy" id="2483200"/>
    <lineage>
        <taxon>Eukaryota</taxon>
        <taxon>Sar</taxon>
        <taxon>Stramenopiles</taxon>
        <taxon>Ochrophyta</taxon>
        <taxon>Pelagophyceae</taxon>
        <taxon>Pelagomonadales</taxon>
        <taxon>Pelagomonadaceae</taxon>
        <taxon>Chrysophaeum</taxon>
    </lineage>
</organism>
<dbReference type="EMBL" id="JAQMWT010000538">
    <property type="protein sequence ID" value="KAJ8599847.1"/>
    <property type="molecule type" value="Genomic_DNA"/>
</dbReference>
<evidence type="ECO:0000256" key="2">
    <source>
        <dbReference type="ARBA" id="ARBA00022801"/>
    </source>
</evidence>
<dbReference type="InterPro" id="IPR004447">
    <property type="entry name" value="Peptidase_S41A"/>
</dbReference>
<evidence type="ECO:0000259" key="4">
    <source>
        <dbReference type="SMART" id="SM00245"/>
    </source>
</evidence>
<dbReference type="GO" id="GO:0008236">
    <property type="term" value="F:serine-type peptidase activity"/>
    <property type="evidence" value="ECO:0007669"/>
    <property type="project" value="UniProtKB-KW"/>
</dbReference>
<keyword evidence="1" id="KW-0645">Protease</keyword>